<dbReference type="PANTHER" id="PTHR43244">
    <property type="match status" value="1"/>
</dbReference>
<proteinExistence type="predicted"/>
<comment type="caution">
    <text evidence="2">The sequence shown here is derived from an EMBL/GenBank/DDBJ whole genome shotgun (WGS) entry which is preliminary data.</text>
</comment>
<accession>A0ABQ3XQQ8</accession>
<dbReference type="Pfam" id="PF00296">
    <property type="entry name" value="Bac_luciferase"/>
    <property type="match status" value="1"/>
</dbReference>
<reference evidence="2 3" key="1">
    <citation type="submission" date="2021-01" db="EMBL/GenBank/DDBJ databases">
        <title>Whole genome shotgun sequence of Actinoplanes couchii NBRC 106145.</title>
        <authorList>
            <person name="Komaki H."/>
            <person name="Tamura T."/>
        </authorList>
    </citation>
    <scope>NUCLEOTIDE SEQUENCE [LARGE SCALE GENOMIC DNA]</scope>
    <source>
        <strain evidence="2 3">NBRC 106145</strain>
    </source>
</reference>
<keyword evidence="2" id="KW-0560">Oxidoreductase</keyword>
<dbReference type="RefSeq" id="WP_239145985.1">
    <property type="nucleotide sequence ID" value="NZ_BAAAQE010000049.1"/>
</dbReference>
<dbReference type="InterPro" id="IPR019910">
    <property type="entry name" value="Lucif-like_OxRdtase_MSMEG_4879"/>
</dbReference>
<gene>
    <name evidence="2" type="ORF">Aco03nite_092610</name>
</gene>
<dbReference type="InterPro" id="IPR050564">
    <property type="entry name" value="F420-G6PD/mer"/>
</dbReference>
<dbReference type="CDD" id="cd01097">
    <property type="entry name" value="Tetrahydromethanopterin_reductase"/>
    <property type="match status" value="1"/>
</dbReference>
<keyword evidence="3" id="KW-1185">Reference proteome</keyword>
<dbReference type="Gene3D" id="3.20.20.30">
    <property type="entry name" value="Luciferase-like domain"/>
    <property type="match status" value="1"/>
</dbReference>
<protein>
    <submittedName>
        <fullName evidence="2">Monooxygenase (Luciferase-like)</fullName>
    </submittedName>
</protein>
<name>A0ABQ3XQQ8_9ACTN</name>
<dbReference type="NCBIfam" id="TIGR03564">
    <property type="entry name" value="F420_MSMEG_4879"/>
    <property type="match status" value="1"/>
</dbReference>
<dbReference type="Proteomes" id="UP000612282">
    <property type="component" value="Unassembled WGS sequence"/>
</dbReference>
<evidence type="ECO:0000313" key="2">
    <source>
        <dbReference type="EMBL" id="GID60857.1"/>
    </source>
</evidence>
<sequence>MPIGVAIAPPTSDNYVDRTIELAREAHAAGVGSVWFGQRFDYDAAALAALAGNAVPGLGVGTSAIPIFGRHPLLVAGQAQTAQAAAHGRFRLGLALGAPSLVEPVLGVAYDRPAARLREFVLAVRESLETGQASHDGEFYRAKPPMPTRLPGAGAPIPVLVAAMGPQALRVTGEVADGILPFLAGPRTLGEQIVPALTAAASAAGRPAPQVVAMVAGAVTDDVERARAAAAAQMAFYDRIPSYQRVIAAEGAERAADLAVFGDEETVAAGIARYFEAGATEVMLTQTTLDGEENRSRTWRLLGELSGRVIRSAYDAATGT</sequence>
<dbReference type="InterPro" id="IPR036661">
    <property type="entry name" value="Luciferase-like_sf"/>
</dbReference>
<dbReference type="PANTHER" id="PTHR43244:SF2">
    <property type="entry name" value="CONSERVED HYPOTHETICAL ALANINE AND PROLINE-RICH PROTEIN"/>
    <property type="match status" value="1"/>
</dbReference>
<dbReference type="InterPro" id="IPR011251">
    <property type="entry name" value="Luciferase-like_dom"/>
</dbReference>
<dbReference type="EMBL" id="BOMG01000115">
    <property type="protein sequence ID" value="GID60857.1"/>
    <property type="molecule type" value="Genomic_DNA"/>
</dbReference>
<dbReference type="GO" id="GO:0004497">
    <property type="term" value="F:monooxygenase activity"/>
    <property type="evidence" value="ECO:0007669"/>
    <property type="project" value="UniProtKB-KW"/>
</dbReference>
<feature type="domain" description="Luciferase-like" evidence="1">
    <location>
        <begin position="12"/>
        <end position="280"/>
    </location>
</feature>
<keyword evidence="2" id="KW-0503">Monooxygenase</keyword>
<dbReference type="SUPFAM" id="SSF51679">
    <property type="entry name" value="Bacterial luciferase-like"/>
    <property type="match status" value="1"/>
</dbReference>
<evidence type="ECO:0000313" key="3">
    <source>
        <dbReference type="Proteomes" id="UP000612282"/>
    </source>
</evidence>
<organism evidence="2 3">
    <name type="scientific">Actinoplanes couchii</name>
    <dbReference type="NCBI Taxonomy" id="403638"/>
    <lineage>
        <taxon>Bacteria</taxon>
        <taxon>Bacillati</taxon>
        <taxon>Actinomycetota</taxon>
        <taxon>Actinomycetes</taxon>
        <taxon>Micromonosporales</taxon>
        <taxon>Micromonosporaceae</taxon>
        <taxon>Actinoplanes</taxon>
    </lineage>
</organism>
<evidence type="ECO:0000259" key="1">
    <source>
        <dbReference type="Pfam" id="PF00296"/>
    </source>
</evidence>